<accession>A0AAE0AJS1</accession>
<gene>
    <name evidence="1" type="ORF">Dsin_012704</name>
</gene>
<keyword evidence="2" id="KW-1185">Reference proteome</keyword>
<evidence type="ECO:0000313" key="1">
    <source>
        <dbReference type="EMBL" id="KAK3218734.1"/>
    </source>
</evidence>
<comment type="caution">
    <text evidence="1">The sequence shown here is derived from an EMBL/GenBank/DDBJ whole genome shotgun (WGS) entry which is preliminary data.</text>
</comment>
<dbReference type="AlphaFoldDB" id="A0AAE0AJS1"/>
<evidence type="ECO:0008006" key="3">
    <source>
        <dbReference type="Google" id="ProtNLM"/>
    </source>
</evidence>
<protein>
    <recommendedName>
        <fullName evidence="3">Reverse transcriptase</fullName>
    </recommendedName>
</protein>
<proteinExistence type="predicted"/>
<evidence type="ECO:0000313" key="2">
    <source>
        <dbReference type="Proteomes" id="UP001281410"/>
    </source>
</evidence>
<organism evidence="1 2">
    <name type="scientific">Dipteronia sinensis</name>
    <dbReference type="NCBI Taxonomy" id="43782"/>
    <lineage>
        <taxon>Eukaryota</taxon>
        <taxon>Viridiplantae</taxon>
        <taxon>Streptophyta</taxon>
        <taxon>Embryophyta</taxon>
        <taxon>Tracheophyta</taxon>
        <taxon>Spermatophyta</taxon>
        <taxon>Magnoliopsida</taxon>
        <taxon>eudicotyledons</taxon>
        <taxon>Gunneridae</taxon>
        <taxon>Pentapetalae</taxon>
        <taxon>rosids</taxon>
        <taxon>malvids</taxon>
        <taxon>Sapindales</taxon>
        <taxon>Sapindaceae</taxon>
        <taxon>Hippocastanoideae</taxon>
        <taxon>Acereae</taxon>
        <taxon>Dipteronia</taxon>
    </lineage>
</organism>
<reference evidence="1" key="1">
    <citation type="journal article" date="2023" name="Plant J.">
        <title>Genome sequences and population genomics provide insights into the demographic history, inbreeding, and mutation load of two 'living fossil' tree species of Dipteronia.</title>
        <authorList>
            <person name="Feng Y."/>
            <person name="Comes H.P."/>
            <person name="Chen J."/>
            <person name="Zhu S."/>
            <person name="Lu R."/>
            <person name="Zhang X."/>
            <person name="Li P."/>
            <person name="Qiu J."/>
            <person name="Olsen K.M."/>
            <person name="Qiu Y."/>
        </authorList>
    </citation>
    <scope>NUCLEOTIDE SEQUENCE</scope>
    <source>
        <strain evidence="1">NBL</strain>
    </source>
</reference>
<dbReference type="Proteomes" id="UP001281410">
    <property type="component" value="Unassembled WGS sequence"/>
</dbReference>
<dbReference type="EMBL" id="JANJYJ010000004">
    <property type="protein sequence ID" value="KAK3218734.1"/>
    <property type="molecule type" value="Genomic_DNA"/>
</dbReference>
<sequence>MEQIIGSYFRDLFQTCSPSQTDLSSVLEGVCPKLSSVMSCFVDSAFTSEEVKKAIFEMGATKAPGKDGLPALFYQHFWDKVGSSVILACLVC</sequence>
<name>A0AAE0AJS1_9ROSI</name>